<dbReference type="AlphaFoldDB" id="A0A0E0MMR7"/>
<protein>
    <submittedName>
        <fullName evidence="2">Uncharacterized protein</fullName>
    </submittedName>
</protein>
<keyword evidence="3" id="KW-1185">Reference proteome</keyword>
<evidence type="ECO:0000313" key="2">
    <source>
        <dbReference type="EnsemblPlants" id="OPUNC12G11820.1"/>
    </source>
</evidence>
<proteinExistence type="predicted"/>
<dbReference type="EnsemblPlants" id="OPUNC12G11820.1">
    <property type="protein sequence ID" value="OPUNC12G11820.1"/>
    <property type="gene ID" value="OPUNC12G11820"/>
</dbReference>
<feature type="coiled-coil region" evidence="1">
    <location>
        <begin position="157"/>
        <end position="212"/>
    </location>
</feature>
<sequence>MAKTAAAAESFDPAALAYIRHLVEEFEDTTFEEACFDQTDEYNDGDLFHRRPEPSDVPAAVARALDTVEELLWKGSPTLAAYARQDIRNRRLAQESTVAVAAAAVREIEAEIHAHREALAPKRRRHRALHAAVMPEYRARLASVTLKSSSAPAAGKAEEVTVAVVSLLERLNRAQEEEAALAAAVDGLRASLLGLQKQLEFAEEEADEEEAKLDAMGPELPGLVEDVGVLFHAQKRFLHCLRVLRDFLASLL</sequence>
<evidence type="ECO:0000313" key="3">
    <source>
        <dbReference type="Proteomes" id="UP000026962"/>
    </source>
</evidence>
<dbReference type="Proteomes" id="UP000026962">
    <property type="component" value="Chromosome 12"/>
</dbReference>
<dbReference type="Gramene" id="OPUNC12G11820.1">
    <property type="protein sequence ID" value="OPUNC12G11820.1"/>
    <property type="gene ID" value="OPUNC12G11820"/>
</dbReference>
<dbReference type="OMA" id="XEEAAVA"/>
<reference evidence="2" key="2">
    <citation type="submission" date="2018-05" db="EMBL/GenBank/DDBJ databases">
        <title>OpunRS2 (Oryza punctata Reference Sequence Version 2).</title>
        <authorList>
            <person name="Zhang J."/>
            <person name="Kudrna D."/>
            <person name="Lee S."/>
            <person name="Talag J."/>
            <person name="Welchert J."/>
            <person name="Wing R.A."/>
        </authorList>
    </citation>
    <scope>NUCLEOTIDE SEQUENCE [LARGE SCALE GENOMIC DNA]</scope>
</reference>
<dbReference type="HOGENOM" id="CLU_079488_1_0_1"/>
<reference evidence="2" key="1">
    <citation type="submission" date="2015-04" db="UniProtKB">
        <authorList>
            <consortium name="EnsemblPlants"/>
        </authorList>
    </citation>
    <scope>IDENTIFICATION</scope>
</reference>
<name>A0A0E0MMR7_ORYPU</name>
<keyword evidence="1" id="KW-0175">Coiled coil</keyword>
<organism evidence="2">
    <name type="scientific">Oryza punctata</name>
    <name type="common">Red rice</name>
    <dbReference type="NCBI Taxonomy" id="4537"/>
    <lineage>
        <taxon>Eukaryota</taxon>
        <taxon>Viridiplantae</taxon>
        <taxon>Streptophyta</taxon>
        <taxon>Embryophyta</taxon>
        <taxon>Tracheophyta</taxon>
        <taxon>Spermatophyta</taxon>
        <taxon>Magnoliopsida</taxon>
        <taxon>Liliopsida</taxon>
        <taxon>Poales</taxon>
        <taxon>Poaceae</taxon>
        <taxon>BOP clade</taxon>
        <taxon>Oryzoideae</taxon>
        <taxon>Oryzeae</taxon>
        <taxon>Oryzinae</taxon>
        <taxon>Oryza</taxon>
    </lineage>
</organism>
<accession>A0A0E0MMR7</accession>
<evidence type="ECO:0000256" key="1">
    <source>
        <dbReference type="SAM" id="Coils"/>
    </source>
</evidence>